<name>A0AAV0WGU7_9HEMI</name>
<dbReference type="EMBL" id="CARXXK010000002">
    <property type="protein sequence ID" value="CAI6355029.1"/>
    <property type="molecule type" value="Genomic_DNA"/>
</dbReference>
<evidence type="ECO:0000313" key="2">
    <source>
        <dbReference type="Proteomes" id="UP001160148"/>
    </source>
</evidence>
<protein>
    <recommendedName>
        <fullName evidence="3">Cytochrome P450</fullName>
    </recommendedName>
</protein>
<gene>
    <name evidence="1" type="ORF">MEUPH1_LOCUS10934</name>
</gene>
<proteinExistence type="predicted"/>
<sequence length="110" mass="13152">MLHCVLTGFRTKNDDEYHKGNTPLERLPIDMIKAVPIDYMHAVCLGTMKRMLKFWVRGKQSVRIPNEKIYDADKELISLRQYFPSEFVRLPRSLNDIEYWKANEFRTFLL</sequence>
<evidence type="ECO:0008006" key="3">
    <source>
        <dbReference type="Google" id="ProtNLM"/>
    </source>
</evidence>
<reference evidence="1 2" key="1">
    <citation type="submission" date="2023-01" db="EMBL/GenBank/DDBJ databases">
        <authorList>
            <person name="Whitehead M."/>
        </authorList>
    </citation>
    <scope>NUCLEOTIDE SEQUENCE [LARGE SCALE GENOMIC DNA]</scope>
</reference>
<dbReference type="AlphaFoldDB" id="A0AAV0WGU7"/>
<dbReference type="Proteomes" id="UP001160148">
    <property type="component" value="Unassembled WGS sequence"/>
</dbReference>
<dbReference type="PANTHER" id="PTHR33053">
    <property type="entry name" value="PROTEIN, PUTATIVE-RELATED"/>
    <property type="match status" value="1"/>
</dbReference>
<evidence type="ECO:0000313" key="1">
    <source>
        <dbReference type="EMBL" id="CAI6355029.1"/>
    </source>
</evidence>
<keyword evidence="2" id="KW-1185">Reference proteome</keyword>
<organism evidence="1 2">
    <name type="scientific">Macrosiphum euphorbiae</name>
    <name type="common">potato aphid</name>
    <dbReference type="NCBI Taxonomy" id="13131"/>
    <lineage>
        <taxon>Eukaryota</taxon>
        <taxon>Metazoa</taxon>
        <taxon>Ecdysozoa</taxon>
        <taxon>Arthropoda</taxon>
        <taxon>Hexapoda</taxon>
        <taxon>Insecta</taxon>
        <taxon>Pterygota</taxon>
        <taxon>Neoptera</taxon>
        <taxon>Paraneoptera</taxon>
        <taxon>Hemiptera</taxon>
        <taxon>Sternorrhyncha</taxon>
        <taxon>Aphidomorpha</taxon>
        <taxon>Aphidoidea</taxon>
        <taxon>Aphididae</taxon>
        <taxon>Macrosiphini</taxon>
        <taxon>Macrosiphum</taxon>
    </lineage>
</organism>
<accession>A0AAV0WGU7</accession>
<comment type="caution">
    <text evidence="1">The sequence shown here is derived from an EMBL/GenBank/DDBJ whole genome shotgun (WGS) entry which is preliminary data.</text>
</comment>